<dbReference type="InterPro" id="IPR000738">
    <property type="entry name" value="WHEP-TRS_dom"/>
</dbReference>
<dbReference type="SUPFAM" id="SSF64586">
    <property type="entry name" value="C-terminal domain of ProRS"/>
    <property type="match status" value="1"/>
</dbReference>
<evidence type="ECO:0000256" key="9">
    <source>
        <dbReference type="ARBA" id="ARBA00022840"/>
    </source>
</evidence>
<feature type="region of interest" description="Disordered" evidence="21">
    <location>
        <begin position="933"/>
        <end position="954"/>
    </location>
</feature>
<dbReference type="HAMAP" id="MF_01571">
    <property type="entry name" value="Pro_tRNA_synth_type3"/>
    <property type="match status" value="1"/>
</dbReference>
<protein>
    <recommendedName>
        <fullName evidence="18">Bifunctional glutamate/proline--tRNA ligase</fullName>
        <ecNumber evidence="2">6.1.1.15</ecNumber>
        <ecNumber evidence="3">6.1.1.17</ecNumber>
    </recommendedName>
    <alternativeName>
        <fullName evidence="19">Bifunctional aminoacyl-tRNA synthetase</fullName>
    </alternativeName>
</protein>
<evidence type="ECO:0000259" key="24">
    <source>
        <dbReference type="PROSITE" id="PS51185"/>
    </source>
</evidence>
<evidence type="ECO:0000256" key="2">
    <source>
        <dbReference type="ARBA" id="ARBA00012831"/>
    </source>
</evidence>
<dbReference type="InterPro" id="IPR016061">
    <property type="entry name" value="Pro-tRNA_ligase_II_C"/>
</dbReference>
<feature type="region of interest" description="Disordered" evidence="21">
    <location>
        <begin position="803"/>
        <end position="823"/>
    </location>
</feature>
<dbReference type="Gene3D" id="1.20.1050.130">
    <property type="match status" value="1"/>
</dbReference>
<dbReference type="InterPro" id="IPR036282">
    <property type="entry name" value="Glutathione-S-Trfase_C_sf"/>
</dbReference>
<evidence type="ECO:0000256" key="4">
    <source>
        <dbReference type="ARBA" id="ARBA00022553"/>
    </source>
</evidence>
<keyword evidence="12 20" id="KW-0175">Coiled coil</keyword>
<feature type="domain" description="Aminoacyl-transfer RNA synthetases class-II family profile" evidence="23">
    <location>
        <begin position="1919"/>
        <end position="2158"/>
    </location>
</feature>
<dbReference type="InterPro" id="IPR004154">
    <property type="entry name" value="Anticodon-bd"/>
</dbReference>
<keyword evidence="13" id="KW-0030">Aminoacyl-tRNA synthetase</keyword>
<evidence type="ECO:0000256" key="20">
    <source>
        <dbReference type="SAM" id="Coils"/>
    </source>
</evidence>
<dbReference type="InterPro" id="IPR017449">
    <property type="entry name" value="Pro-tRNA_synth_II"/>
</dbReference>
<dbReference type="PROSITE" id="PS00762">
    <property type="entry name" value="WHEP_TRS_1"/>
    <property type="match status" value="6"/>
</dbReference>
<keyword evidence="6" id="KW-0479">Metal-binding</keyword>
<dbReference type="SUPFAM" id="SSF52954">
    <property type="entry name" value="Class II aaRS ABD-related"/>
    <property type="match status" value="1"/>
</dbReference>
<dbReference type="InterPro" id="IPR003395">
    <property type="entry name" value="RecF/RecN/SMC_N"/>
</dbReference>
<dbReference type="Gene3D" id="3.30.70.1620">
    <property type="match status" value="1"/>
</dbReference>
<feature type="compositionally biased region" description="Low complexity" evidence="21">
    <location>
        <begin position="1840"/>
        <end position="1849"/>
    </location>
</feature>
<keyword evidence="9" id="KW-0067">ATP-binding</keyword>
<dbReference type="Gene3D" id="3.30.930.10">
    <property type="entry name" value="Bira Bifunctional Protein, Domain 2"/>
    <property type="match status" value="1"/>
</dbReference>
<evidence type="ECO:0000256" key="18">
    <source>
        <dbReference type="ARBA" id="ARBA00067786"/>
    </source>
</evidence>
<evidence type="ECO:0000256" key="3">
    <source>
        <dbReference type="ARBA" id="ARBA00012835"/>
    </source>
</evidence>
<feature type="domain" description="GST C-terminal" evidence="22">
    <location>
        <begin position="671"/>
        <end position="803"/>
    </location>
</feature>
<keyword evidence="4" id="KW-0597">Phosphoprotein</keyword>
<dbReference type="Gene3D" id="1.10.287.10">
    <property type="entry name" value="S15/NS1, RNA-binding"/>
    <property type="match status" value="6"/>
</dbReference>
<dbReference type="SUPFAM" id="SSF52374">
    <property type="entry name" value="Nucleotidylyl transferase"/>
    <property type="match status" value="1"/>
</dbReference>
<evidence type="ECO:0000256" key="7">
    <source>
        <dbReference type="ARBA" id="ARBA00022741"/>
    </source>
</evidence>
<dbReference type="InterPro" id="IPR011035">
    <property type="entry name" value="Ribosomal_bL25/Gln-tRNA_synth"/>
</dbReference>
<dbReference type="InterPro" id="IPR004526">
    <property type="entry name" value="Glu-tRNA-synth_arc/euk"/>
</dbReference>
<dbReference type="InterPro" id="IPR036277">
    <property type="entry name" value="SMC_hinge_sf"/>
</dbReference>
<dbReference type="InterPro" id="IPR027417">
    <property type="entry name" value="P-loop_NTPase"/>
</dbReference>
<evidence type="ECO:0000313" key="26">
    <source>
        <dbReference type="Proteomes" id="UP000069272"/>
    </source>
</evidence>
<dbReference type="FunFam" id="1.10.287.10:FF:000006">
    <property type="entry name" value="Bifunctional glutamate/proline--tRNA ligase"/>
    <property type="match status" value="6"/>
</dbReference>
<dbReference type="EC" id="6.1.1.15" evidence="2"/>
<dbReference type="Gene3D" id="3.30.110.30">
    <property type="entry name" value="C-terminal domain of ProRS"/>
    <property type="match status" value="1"/>
</dbReference>
<comment type="catalytic activity">
    <reaction evidence="16">
        <text>tRNA(Pro) + L-proline + ATP = L-prolyl-tRNA(Pro) + AMP + diphosphate</text>
        <dbReference type="Rhea" id="RHEA:14305"/>
        <dbReference type="Rhea" id="RHEA-COMP:9700"/>
        <dbReference type="Rhea" id="RHEA-COMP:9702"/>
        <dbReference type="ChEBI" id="CHEBI:30616"/>
        <dbReference type="ChEBI" id="CHEBI:33019"/>
        <dbReference type="ChEBI" id="CHEBI:60039"/>
        <dbReference type="ChEBI" id="CHEBI:78442"/>
        <dbReference type="ChEBI" id="CHEBI:78532"/>
        <dbReference type="ChEBI" id="CHEBI:456215"/>
        <dbReference type="EC" id="6.1.1.15"/>
    </reaction>
    <physiologicalReaction direction="left-to-right" evidence="16">
        <dbReference type="Rhea" id="RHEA:14306"/>
    </physiologicalReaction>
</comment>
<feature type="region of interest" description="Disordered" evidence="21">
    <location>
        <begin position="1827"/>
        <end position="1879"/>
    </location>
</feature>
<keyword evidence="26" id="KW-1185">Reference proteome</keyword>
<keyword evidence="11" id="KW-0648">Protein biosynthesis</keyword>
<feature type="compositionally biased region" description="Basic and acidic residues" evidence="21">
    <location>
        <begin position="933"/>
        <end position="950"/>
    </location>
</feature>
<dbReference type="GO" id="GO:0005524">
    <property type="term" value="F:ATP binding"/>
    <property type="evidence" value="ECO:0007669"/>
    <property type="project" value="UniProtKB-KW"/>
</dbReference>
<feature type="coiled-coil region" evidence="20">
    <location>
        <begin position="443"/>
        <end position="484"/>
    </location>
</feature>
<dbReference type="FunFam" id="3.30.930.10:FF:000007">
    <property type="entry name" value="Bifunctional glutamate/proline--tRNA ligase"/>
    <property type="match status" value="1"/>
</dbReference>
<dbReference type="Pfam" id="PF03950">
    <property type="entry name" value="tRNA-synt_1c_C"/>
    <property type="match status" value="1"/>
</dbReference>
<dbReference type="GO" id="GO:0003723">
    <property type="term" value="F:RNA binding"/>
    <property type="evidence" value="ECO:0007669"/>
    <property type="project" value="UniProtKB-KW"/>
</dbReference>
<proteinExistence type="inferred from homology"/>
<dbReference type="VEuPathDB" id="VectorBase:AALB007239"/>
<feature type="coiled-coil region" evidence="20">
    <location>
        <begin position="137"/>
        <end position="319"/>
    </location>
</feature>
<evidence type="ECO:0000256" key="17">
    <source>
        <dbReference type="ARBA" id="ARBA00061295"/>
    </source>
</evidence>
<reference evidence="25 26" key="1">
    <citation type="journal article" date="2017" name="G3 (Bethesda)">
        <title>The Physical Genome Mapping of Anopheles albimanus Corrected Scaffold Misassemblies and Identified Interarm Rearrangements in Genus Anopheles.</title>
        <authorList>
            <person name="Artemov G.N."/>
            <person name="Peery A.N."/>
            <person name="Jiang X."/>
            <person name="Tu Z."/>
            <person name="Stegniy V.N."/>
            <person name="Sharakhova M.V."/>
            <person name="Sharakhov I.V."/>
        </authorList>
    </citation>
    <scope>NUCLEOTIDE SEQUENCE [LARGE SCALE GENOMIC DNA]</scope>
    <source>
        <strain evidence="25 26">ALBI9_A</strain>
    </source>
</reference>
<feature type="compositionally biased region" description="Basic and acidic residues" evidence="21">
    <location>
        <begin position="808"/>
        <end position="823"/>
    </location>
</feature>
<feature type="domain" description="WHEP-TRS" evidence="24">
    <location>
        <begin position="1778"/>
        <end position="1834"/>
    </location>
</feature>
<evidence type="ECO:0000256" key="12">
    <source>
        <dbReference type="ARBA" id="ARBA00023054"/>
    </source>
</evidence>
<dbReference type="PANTHER" id="PTHR43382:SF2">
    <property type="entry name" value="BIFUNCTIONAL GLUTAMATE_PROLINE--TRNA LIGASE"/>
    <property type="match status" value="1"/>
</dbReference>
<evidence type="ECO:0000256" key="13">
    <source>
        <dbReference type="ARBA" id="ARBA00023146"/>
    </source>
</evidence>
<evidence type="ECO:0000256" key="16">
    <source>
        <dbReference type="ARBA" id="ARBA00050792"/>
    </source>
</evidence>
<organism evidence="25 26">
    <name type="scientific">Anopheles albimanus</name>
    <name type="common">New world malaria mosquito</name>
    <dbReference type="NCBI Taxonomy" id="7167"/>
    <lineage>
        <taxon>Eukaryota</taxon>
        <taxon>Metazoa</taxon>
        <taxon>Ecdysozoa</taxon>
        <taxon>Arthropoda</taxon>
        <taxon>Hexapoda</taxon>
        <taxon>Insecta</taxon>
        <taxon>Pterygota</taxon>
        <taxon>Neoptera</taxon>
        <taxon>Endopterygota</taxon>
        <taxon>Diptera</taxon>
        <taxon>Nematocera</taxon>
        <taxon>Culicoidea</taxon>
        <taxon>Culicidae</taxon>
        <taxon>Anophelinae</taxon>
        <taxon>Anopheles</taxon>
    </lineage>
</organism>
<dbReference type="Gene3D" id="1.20.5.170">
    <property type="match status" value="1"/>
</dbReference>
<dbReference type="PROSITE" id="PS00178">
    <property type="entry name" value="AA_TRNA_LIGASE_I"/>
    <property type="match status" value="1"/>
</dbReference>
<dbReference type="InterPro" id="IPR033721">
    <property type="entry name" value="ProRS_core_arch_euk"/>
</dbReference>
<feature type="compositionally biased region" description="Low complexity" evidence="21">
    <location>
        <begin position="363"/>
        <end position="382"/>
    </location>
</feature>
<dbReference type="Pfam" id="PF03129">
    <property type="entry name" value="HGTP_anticodon"/>
    <property type="match status" value="1"/>
</dbReference>
<feature type="domain" description="WHEP-TRS" evidence="24">
    <location>
        <begin position="1385"/>
        <end position="1441"/>
    </location>
</feature>
<keyword evidence="10" id="KW-0694">RNA-binding</keyword>
<dbReference type="Pfam" id="PF00749">
    <property type="entry name" value="tRNA-synt_1c"/>
    <property type="match status" value="1"/>
</dbReference>
<sequence>NIEEPRNVKLIYDVLKFSPPEIEPAVLFATNNALVCETPDDAMKVAYEIDRSRYDALALDGTFYQKSGIISGGSHDLARKAKRWDEKHMETLKLQKEKITEELKEVMKKTRRQGELTTVESQIRGLENRLKYGQHDLEALKKSLKEYDKKLENFTRELDLIGPKISEIERRMQQRDNKIQDIKESMNNVEDDVYAEFCARIGVANIRQFEERELVLQQERAKKRAEYEQQIDRINNNLEFERSKDTSKNVQRWERAVQDDEDSLETFKQAEVRQREEIEKDKTRIEQMKQEKGSQKAAVDQMEEETAKARRDVQALAKELAAIHQSIANIETKIETMKSKRHNILMQAKMDAIDIPLKRGSMDDIGQPQQQSGQGGDNPSSDTSTSGGGNAFERESRIEIDYQLLPNNVKNLGDSDQIKKFGDSLSKELQAKLDTLEKIQTPNMKAMQKLDRVTEKIQSTNEEFEVARKRAKKAKAAFEKIKNERCTLFTNCCNHISDAIDSIYKQLARNDSAQAYLGPDNPEEPYLDGINYNCVAPGKRFQPMSNLSGGEKTIAALALLFAIHSFQPAPFFVLDEIDAALDNTNIGKVASYIREKTTNLQTIVISLKEEFYSHADVLIGICPQPADCLNTPSKMVSTLVFSSSNVAIGGLIAAELLQPSNPVEVSWGNETSIKFANHSLVCITNNDVLRALARLAPAYRLYGETPIERTQIDHWLTYTLSMERDPSDELKYLNKCLGPLTYLVANHLTIADLAVFNELYARYDELRRIGIPVHVQRWYNLMLAQPSTKEVFRKYEKELQAAVASSRAKKEPTPEKGSEKREQGKFVDLPGAEMGKVVVRFPPEASGYLHIGHAKAALLNQYYQQAFQGKLIMRFDDTNPAKENVHFEQVILEDLKMLKIDPDLFTHTSQYFDLMLDYCVRLLKEGKAYVDDTEPEQMKKEREERVESKNRSNTPERNLELWAEMVKGSAAGQKCCVRAKIDMSSANGCMRDPTIYRCKNEPHPRTGTQYKVYPTYDFACPIVDAIENVTHTLRTMEYHDRDEQFYWFIEALGLRRPYIWEYSRLNMTNTVLSKRKLTWFVEQGLVDGWHDPRFPTVRGILRRGMTVEGLREFIIAQGSSKSVVFMEWDKIWAFNKKVIDPIAPRYTALENEGRIPVNVAGAKPGSLQAAVHPKNADIGTKTVHIGPRVLIDLADARELKEGENATFINWGNLMISKVHRNAAGDPVSIDASLNLDNKDYKKTLKLTWLCELPAEQYTPTYCVYFEHIISKAVLGKDEDFKNYIGHQTRTEVPMLGDPELKKLNKGDIIQLQRRGFFKVDQAYQPASEFSGAETPIVLFAIPDGHATAQATANVPKKEVATESKKSKQAKSAAIATSAGANSSSSSSALNDSIIQQGEKVRQLKADKAPKADVDAAVKVLLELKAQYKTVTGSDWKPGTAAATTTTASANVGSASAGSNAADALNAKITEQGNLVRDLKGKKAPKADIDAAVKELLNLKAQFKSATGSEWKPGATPTVAAAATAASATPGAAGADALNAKIVEQGNLVRDLKAKKAPKADIDASVKELLSLKAQYKAATGSEWKPGAVVAATPATANVPLKPIDANSSGGAGANGSPVELNEKIVAQGDLVRELKAKKANKADIDEAVKALLALKAQYKQATGGQEWKPGCVPPVQSASTATTTQTPPATAVTGESALLEQIAVQGEKIRTLKANKADKPTIDAEVGVLLKLKADFKATTGKDWKPGMSAPAKTPAAAAAIEHGKENVSPSGGDAANPKDALAEKITKQGDTVRSLKGAGAAKSEIDAAVKLLLELKAEYKKLTGTDYVPPGGAATGGRQQSKQAPAAKKASKQSEPKKPERKEEGAAGGPKKQTRLGLEATKEDNLPDWYSQVITKGEMIEYYDVSGCYILRHWSFAIWKAIRNWFDGEITRLGVKECYFPIFVSRAALEREKTHIADFAPEVAWVTKSGDSELAEPIAVRPTSETVMYPAYAKWIQSYRDLPIRLNQWNNVVRWEFKHPQPFLRTREFLWQEGHTAFATKAEADEEVLTILDLYAKVYTDLLAIPVVKGRKTEKEKFAGGDYTTTVEAYISASGRAIQGATSHHLGQNFSRMFDIVYEHPETKEKEYVYQNSWGITTRTIGVMIMVHADNQGLVLPPRVACIQVVIVPCGITATTTDEERRRLYESCRELERSLVGAGIRCEGDYRDNYSPGWKYNHWELKGVPVRIELGFKDLQKGECVAVRRDNGTKLTVRREQATVELPKLLETIHESMYAKADRDLHDHIKVTKEWSAFLQFLEEKNIIMAPFCGEIPCEDRIKAESARDDGGEVEAGAPAMGAKSLCIPFEQPAQIDPKDKCVHPACGRAAKFYTLFGRSY</sequence>
<dbReference type="InterPro" id="IPR045864">
    <property type="entry name" value="aa-tRNA-synth_II/BPL/LPL"/>
</dbReference>
<dbReference type="GO" id="GO:0017101">
    <property type="term" value="C:aminoacyl-tRNA synthetase multienzyme complex"/>
    <property type="evidence" value="ECO:0007669"/>
    <property type="project" value="TreeGrafter"/>
</dbReference>
<dbReference type="InterPro" id="IPR006195">
    <property type="entry name" value="aa-tRNA-synth_II"/>
</dbReference>
<dbReference type="GO" id="GO:0046872">
    <property type="term" value="F:metal ion binding"/>
    <property type="evidence" value="ECO:0007669"/>
    <property type="project" value="UniProtKB-KW"/>
</dbReference>
<dbReference type="FunFam" id="3.40.50.620:FF:000070">
    <property type="entry name" value="Bifunctional glutamate/proline--tRNA ligase"/>
    <property type="match status" value="1"/>
</dbReference>
<dbReference type="InterPro" id="IPR020059">
    <property type="entry name" value="Glu/Gln-tRNA-synth_Ib_codon-bd"/>
</dbReference>
<evidence type="ECO:0000256" key="10">
    <source>
        <dbReference type="ARBA" id="ARBA00022884"/>
    </source>
</evidence>
<dbReference type="STRING" id="7167.A0A182FL30"/>
<dbReference type="FunFam" id="3.30.110.30:FF:000001">
    <property type="entry name" value="Bifunctional glutamate/proline--tRNA ligase"/>
    <property type="match status" value="1"/>
</dbReference>
<dbReference type="Proteomes" id="UP000069272">
    <property type="component" value="Chromosome 2R"/>
</dbReference>
<dbReference type="InterPro" id="IPR002314">
    <property type="entry name" value="aa-tRNA-synt_IIb"/>
</dbReference>
<dbReference type="HAMAP" id="MF_02076">
    <property type="entry name" value="Glu_tRNA_synth_type2"/>
    <property type="match status" value="1"/>
</dbReference>
<comment type="similarity">
    <text evidence="1">In the C-terminal section; belongs to the class-II aminoacyl-tRNA synthetase family.</text>
</comment>
<dbReference type="InterPro" id="IPR001412">
    <property type="entry name" value="aa-tRNA-synth_I_CS"/>
</dbReference>
<dbReference type="Pfam" id="PF00458">
    <property type="entry name" value="WHEP-TRS"/>
    <property type="match status" value="6"/>
</dbReference>
<dbReference type="SUPFAM" id="SSF47616">
    <property type="entry name" value="GST C-terminal domain-like"/>
    <property type="match status" value="1"/>
</dbReference>
<keyword evidence="8" id="KW-0862">Zinc</keyword>
<dbReference type="CDD" id="cd00862">
    <property type="entry name" value="ProRS_anticodon_zinc"/>
    <property type="match status" value="1"/>
</dbReference>
<evidence type="ECO:0000256" key="14">
    <source>
        <dbReference type="ARBA" id="ARBA00023268"/>
    </source>
</evidence>
<dbReference type="GO" id="GO:0004827">
    <property type="term" value="F:proline-tRNA ligase activity"/>
    <property type="evidence" value="ECO:0007669"/>
    <property type="project" value="UniProtKB-EC"/>
</dbReference>
<accession>A0A182FL30</accession>
<dbReference type="EC" id="6.1.1.17" evidence="3"/>
<dbReference type="SMART" id="SM00946">
    <property type="entry name" value="ProRS-C_1"/>
    <property type="match status" value="1"/>
</dbReference>
<dbReference type="InterPro" id="IPR020058">
    <property type="entry name" value="Glu/Gln-tRNA-synth_Ib_cat-dom"/>
</dbReference>
<dbReference type="PANTHER" id="PTHR43382">
    <property type="entry name" value="PROLYL-TRNA SYNTHETASE"/>
    <property type="match status" value="1"/>
</dbReference>
<keyword evidence="5" id="KW-0436">Ligase</keyword>
<evidence type="ECO:0000256" key="15">
    <source>
        <dbReference type="ARBA" id="ARBA00047366"/>
    </source>
</evidence>
<feature type="compositionally biased region" description="Basic and acidic residues" evidence="21">
    <location>
        <begin position="1853"/>
        <end position="1866"/>
    </location>
</feature>
<evidence type="ECO:0000256" key="6">
    <source>
        <dbReference type="ARBA" id="ARBA00022723"/>
    </source>
</evidence>
<dbReference type="PRINTS" id="PR00987">
    <property type="entry name" value="TRNASYNTHGLU"/>
</dbReference>
<dbReference type="Pfam" id="PF09180">
    <property type="entry name" value="ProRS-C_1"/>
    <property type="match status" value="1"/>
</dbReference>
<feature type="domain" description="WHEP-TRS" evidence="24">
    <location>
        <begin position="1694"/>
        <end position="1750"/>
    </location>
</feature>
<dbReference type="NCBIfam" id="TIGR00463">
    <property type="entry name" value="gltX_arch"/>
    <property type="match status" value="1"/>
</dbReference>
<dbReference type="VEuPathDB" id="VectorBase:AALB20_034406"/>
<dbReference type="SUPFAM" id="SSF55681">
    <property type="entry name" value="Class II aaRS and biotin synthetases"/>
    <property type="match status" value="1"/>
</dbReference>
<dbReference type="InterPro" id="IPR036621">
    <property type="entry name" value="Anticodon-bd_dom_sf"/>
</dbReference>
<dbReference type="SMART" id="SM00991">
    <property type="entry name" value="WHEP-TRS"/>
    <property type="match status" value="6"/>
</dbReference>
<dbReference type="NCBIfam" id="TIGR00408">
    <property type="entry name" value="proS_fam_I"/>
    <property type="match status" value="1"/>
</dbReference>
<dbReference type="FunFam" id="3.40.50.800:FF:000005">
    <property type="entry name" value="bifunctional glutamate/proline--tRNA ligase"/>
    <property type="match status" value="1"/>
</dbReference>
<dbReference type="InterPro" id="IPR049437">
    <property type="entry name" value="tRNA-synt_1c_C2"/>
</dbReference>
<dbReference type="Gene3D" id="3.40.50.620">
    <property type="entry name" value="HUPs"/>
    <property type="match status" value="1"/>
</dbReference>
<evidence type="ECO:0000256" key="8">
    <source>
        <dbReference type="ARBA" id="ARBA00022833"/>
    </source>
</evidence>
<evidence type="ECO:0000256" key="5">
    <source>
        <dbReference type="ARBA" id="ARBA00022598"/>
    </source>
</evidence>
<dbReference type="InterPro" id="IPR000924">
    <property type="entry name" value="Glu/Gln-tRNA-synth"/>
</dbReference>
<evidence type="ECO:0000256" key="11">
    <source>
        <dbReference type="ARBA" id="ARBA00022917"/>
    </source>
</evidence>
<dbReference type="SUPFAM" id="SSF47060">
    <property type="entry name" value="S15/NS1 RNA-binding domain"/>
    <property type="match status" value="6"/>
</dbReference>
<dbReference type="PROSITE" id="PS50405">
    <property type="entry name" value="GST_CTER"/>
    <property type="match status" value="1"/>
</dbReference>
<comment type="similarity">
    <text evidence="17">In the N-terminal section; belongs to the class-I aminoacyl-tRNA synthetase family. Glutamate--tRNA ligase type 2 subfamily.</text>
</comment>
<dbReference type="InterPro" id="IPR009068">
    <property type="entry name" value="uS15_NS1_RNA-bd_sf"/>
</dbReference>
<evidence type="ECO:0000256" key="1">
    <source>
        <dbReference type="ARBA" id="ARBA00009968"/>
    </source>
</evidence>
<dbReference type="Pfam" id="PF02463">
    <property type="entry name" value="SMC_N"/>
    <property type="match status" value="1"/>
</dbReference>
<keyword evidence="14" id="KW-0511">Multifunctional enzyme</keyword>
<feature type="domain" description="WHEP-TRS" evidence="24">
    <location>
        <begin position="1460"/>
        <end position="1516"/>
    </location>
</feature>
<keyword evidence="7" id="KW-0547">Nucleotide-binding</keyword>
<dbReference type="GO" id="GO:0006433">
    <property type="term" value="P:prolyl-tRNA aminoacylation"/>
    <property type="evidence" value="ECO:0007669"/>
    <property type="project" value="InterPro"/>
</dbReference>
<dbReference type="Pfam" id="PF00587">
    <property type="entry name" value="tRNA-synt_2b"/>
    <property type="match status" value="1"/>
</dbReference>
<evidence type="ECO:0000259" key="22">
    <source>
        <dbReference type="PROSITE" id="PS50405"/>
    </source>
</evidence>
<evidence type="ECO:0000256" key="19">
    <source>
        <dbReference type="ARBA" id="ARBA00076053"/>
    </source>
</evidence>
<feature type="domain" description="WHEP-TRS" evidence="24">
    <location>
        <begin position="1533"/>
        <end position="1589"/>
    </location>
</feature>
<dbReference type="CDD" id="cd00778">
    <property type="entry name" value="ProRS_core_arch_euk"/>
    <property type="match status" value="1"/>
</dbReference>
<feature type="region of interest" description="Disordered" evidence="21">
    <location>
        <begin position="359"/>
        <end position="391"/>
    </location>
</feature>
<feature type="domain" description="WHEP-TRS" evidence="24">
    <location>
        <begin position="1616"/>
        <end position="1672"/>
    </location>
</feature>
<dbReference type="GO" id="GO:0005694">
    <property type="term" value="C:chromosome"/>
    <property type="evidence" value="ECO:0007669"/>
    <property type="project" value="InterPro"/>
</dbReference>
<dbReference type="CDD" id="cd00807">
    <property type="entry name" value="GlnRS_core"/>
    <property type="match status" value="1"/>
</dbReference>
<name>A0A182FL30_ANOAL</name>
<dbReference type="GO" id="GO:0006424">
    <property type="term" value="P:glutamyl-tRNA aminoacylation"/>
    <property type="evidence" value="ECO:0007669"/>
    <property type="project" value="InterPro"/>
</dbReference>
<dbReference type="VEuPathDB" id="VectorBase:AALB20_036108"/>
<dbReference type="InterPro" id="IPR014729">
    <property type="entry name" value="Rossmann-like_a/b/a_fold"/>
</dbReference>
<dbReference type="PROSITE" id="PS51185">
    <property type="entry name" value="WHEP_TRS_2"/>
    <property type="match status" value="6"/>
</dbReference>
<evidence type="ECO:0000256" key="21">
    <source>
        <dbReference type="SAM" id="MobiDB-lite"/>
    </source>
</evidence>
<reference evidence="25" key="2">
    <citation type="submission" date="2022-08" db="UniProtKB">
        <authorList>
            <consortium name="EnsemblMetazoa"/>
        </authorList>
    </citation>
    <scope>IDENTIFICATION</scope>
    <source>
        <strain evidence="25">STECLA/ALBI9_A</strain>
    </source>
</reference>
<dbReference type="SUPFAM" id="SSF52540">
    <property type="entry name" value="P-loop containing nucleoside triphosphate hydrolases"/>
    <property type="match status" value="1"/>
</dbReference>
<dbReference type="EnsemblMetazoa" id="AALB007239-RA">
    <property type="protein sequence ID" value="AALB007239-PA"/>
    <property type="gene ID" value="AALB007239"/>
</dbReference>
<dbReference type="InterPro" id="IPR010987">
    <property type="entry name" value="Glutathione-S-Trfase_C-like"/>
</dbReference>
<dbReference type="SUPFAM" id="SSF50715">
    <property type="entry name" value="Ribosomal protein L25-like"/>
    <property type="match status" value="1"/>
</dbReference>
<dbReference type="GO" id="GO:0004818">
    <property type="term" value="F:glutamate-tRNA ligase activity"/>
    <property type="evidence" value="ECO:0007669"/>
    <property type="project" value="UniProtKB-EC"/>
</dbReference>
<dbReference type="Gene3D" id="3.40.50.800">
    <property type="entry name" value="Anticodon-binding domain"/>
    <property type="match status" value="1"/>
</dbReference>
<dbReference type="Gene3D" id="3.40.50.300">
    <property type="entry name" value="P-loop containing nucleotide triphosphate hydrolases"/>
    <property type="match status" value="1"/>
</dbReference>
<dbReference type="GO" id="GO:0051276">
    <property type="term" value="P:chromosome organization"/>
    <property type="evidence" value="ECO:0007669"/>
    <property type="project" value="InterPro"/>
</dbReference>
<evidence type="ECO:0000259" key="23">
    <source>
        <dbReference type="PROSITE" id="PS50862"/>
    </source>
</evidence>
<dbReference type="CDD" id="cd00936">
    <property type="entry name" value="WEPRS_RNA"/>
    <property type="match status" value="6"/>
</dbReference>
<comment type="catalytic activity">
    <reaction evidence="15">
        <text>tRNA(Glu) + L-glutamate + ATP = L-glutamyl-tRNA(Glu) + AMP + diphosphate</text>
        <dbReference type="Rhea" id="RHEA:23540"/>
        <dbReference type="Rhea" id="RHEA-COMP:9663"/>
        <dbReference type="Rhea" id="RHEA-COMP:9680"/>
        <dbReference type="ChEBI" id="CHEBI:29985"/>
        <dbReference type="ChEBI" id="CHEBI:30616"/>
        <dbReference type="ChEBI" id="CHEBI:33019"/>
        <dbReference type="ChEBI" id="CHEBI:78442"/>
        <dbReference type="ChEBI" id="CHEBI:78520"/>
        <dbReference type="ChEBI" id="CHEBI:456215"/>
        <dbReference type="EC" id="6.1.1.17"/>
    </reaction>
    <physiologicalReaction direction="left-to-right" evidence="15">
        <dbReference type="Rhea" id="RHEA:23541"/>
    </physiologicalReaction>
</comment>
<dbReference type="SUPFAM" id="SSF75553">
    <property type="entry name" value="Smc hinge domain"/>
    <property type="match status" value="1"/>
</dbReference>
<dbReference type="FunFam" id="1.20.1050.130:FF:000007">
    <property type="entry name" value="Bifunctional glutamate/proline--tRNA ligase"/>
    <property type="match status" value="1"/>
</dbReference>
<dbReference type="InterPro" id="IPR004499">
    <property type="entry name" value="Pro-tRNA-ligase_IIa_arc-type"/>
</dbReference>
<dbReference type="Pfam" id="PF20974">
    <property type="entry name" value="tRNA-synt_1c_C2"/>
    <property type="match status" value="1"/>
</dbReference>
<evidence type="ECO:0000313" key="25">
    <source>
        <dbReference type="EnsemblMetazoa" id="AALB007239-PA"/>
    </source>
</evidence>
<dbReference type="PROSITE" id="PS50862">
    <property type="entry name" value="AA_TRNA_LIGASE_II"/>
    <property type="match status" value="1"/>
</dbReference>
<dbReference type="GO" id="GO:0005737">
    <property type="term" value="C:cytoplasm"/>
    <property type="evidence" value="ECO:0007669"/>
    <property type="project" value="InterPro"/>
</dbReference>